<dbReference type="EMBL" id="BARW01005994">
    <property type="protein sequence ID" value="GAI85094.1"/>
    <property type="molecule type" value="Genomic_DNA"/>
</dbReference>
<dbReference type="InterPro" id="IPR001650">
    <property type="entry name" value="Helicase_C-like"/>
</dbReference>
<sequence>MHTYRGVFGSHVANTLRRLKRLSNFYQVKPKFVLTSATIGNPKELAEQLIEEPVTIIDDDGSARGARNFIIYNPPIVDKELGIRASLTQESLRLAEDLLLYHIQTIIFGRTRRTVEILLRSIKPSFSNLDGNSIVQAYRSGYLPRQRRAIERGLRDGSVQAVIATTALELGIDIGQMGAALLAGYPGTIAGTWQQAGRAGRGQESSLAVLVTSASPLDQFLARHPDFFFDSSPEQALINPDNPLILLGHLQCATYELPFEQTETYGDLGWHEISEYLEYLRGMGIIHKSGGKFFWMAENFPASAISLRSASPNNILLQSYEDGKSITIGEVDRESAPWMVHPDAVYIHQGETYLVDELDLDGNLARMRPVEVDFFTRAQRETEIQQIELIEETTTTGCSKSCGEILVTSQVIGYRKVRWGTN</sequence>
<dbReference type="AlphaFoldDB" id="X1TYI2"/>
<dbReference type="PROSITE" id="PS51194">
    <property type="entry name" value="HELICASE_CTER"/>
    <property type="match status" value="1"/>
</dbReference>
<dbReference type="GO" id="GO:0036297">
    <property type="term" value="P:interstrand cross-link repair"/>
    <property type="evidence" value="ECO:0007669"/>
    <property type="project" value="TreeGrafter"/>
</dbReference>
<evidence type="ECO:0000259" key="1">
    <source>
        <dbReference type="PROSITE" id="PS51194"/>
    </source>
</evidence>
<dbReference type="InterPro" id="IPR055227">
    <property type="entry name" value="HRQ1_WHD"/>
</dbReference>
<dbReference type="SMART" id="SM00490">
    <property type="entry name" value="HELICc"/>
    <property type="match status" value="1"/>
</dbReference>
<organism evidence="2">
    <name type="scientific">marine sediment metagenome</name>
    <dbReference type="NCBI Taxonomy" id="412755"/>
    <lineage>
        <taxon>unclassified sequences</taxon>
        <taxon>metagenomes</taxon>
        <taxon>ecological metagenomes</taxon>
    </lineage>
</organism>
<dbReference type="GO" id="GO:0006289">
    <property type="term" value="P:nucleotide-excision repair"/>
    <property type="evidence" value="ECO:0007669"/>
    <property type="project" value="TreeGrafter"/>
</dbReference>
<evidence type="ECO:0000313" key="2">
    <source>
        <dbReference type="EMBL" id="GAI85094.1"/>
    </source>
</evidence>
<dbReference type="CDD" id="cd18797">
    <property type="entry name" value="SF2_C_Hrq"/>
    <property type="match status" value="1"/>
</dbReference>
<dbReference type="Gene3D" id="3.40.50.300">
    <property type="entry name" value="P-loop containing nucleotide triphosphate hydrolases"/>
    <property type="match status" value="2"/>
</dbReference>
<dbReference type="Pfam" id="PF00271">
    <property type="entry name" value="Helicase_C"/>
    <property type="match status" value="1"/>
</dbReference>
<proteinExistence type="predicted"/>
<dbReference type="InterPro" id="IPR027417">
    <property type="entry name" value="P-loop_NTPase"/>
</dbReference>
<dbReference type="GO" id="GO:0043138">
    <property type="term" value="F:3'-5' DNA helicase activity"/>
    <property type="evidence" value="ECO:0007669"/>
    <property type="project" value="TreeGrafter"/>
</dbReference>
<dbReference type="SUPFAM" id="SSF52540">
    <property type="entry name" value="P-loop containing nucleoside triphosphate hydrolases"/>
    <property type="match status" value="1"/>
</dbReference>
<dbReference type="GO" id="GO:0005634">
    <property type="term" value="C:nucleus"/>
    <property type="evidence" value="ECO:0007669"/>
    <property type="project" value="TreeGrafter"/>
</dbReference>
<accession>X1TYI2</accession>
<protein>
    <recommendedName>
        <fullName evidence="1">Helicase C-terminal domain-containing protein</fullName>
    </recommendedName>
</protein>
<reference evidence="2" key="1">
    <citation type="journal article" date="2014" name="Front. Microbiol.">
        <title>High frequency of phylogenetically diverse reductive dehalogenase-homologous genes in deep subseafloor sedimentary metagenomes.</title>
        <authorList>
            <person name="Kawai M."/>
            <person name="Futagami T."/>
            <person name="Toyoda A."/>
            <person name="Takaki Y."/>
            <person name="Nishi S."/>
            <person name="Hori S."/>
            <person name="Arai W."/>
            <person name="Tsubouchi T."/>
            <person name="Morono Y."/>
            <person name="Uchiyama I."/>
            <person name="Ito T."/>
            <person name="Fujiyama A."/>
            <person name="Inagaki F."/>
            <person name="Takami H."/>
        </authorList>
    </citation>
    <scope>NUCLEOTIDE SEQUENCE</scope>
    <source>
        <strain evidence="2">Expedition CK06-06</strain>
    </source>
</reference>
<dbReference type="PANTHER" id="PTHR47957:SF3">
    <property type="entry name" value="ATP-DEPENDENT HELICASE HRQ1"/>
    <property type="match status" value="1"/>
</dbReference>
<feature type="non-terminal residue" evidence="2">
    <location>
        <position position="422"/>
    </location>
</feature>
<gene>
    <name evidence="2" type="ORF">S12H4_12522</name>
</gene>
<feature type="domain" description="Helicase C-terminal" evidence="1">
    <location>
        <begin position="86"/>
        <end position="245"/>
    </location>
</feature>
<comment type="caution">
    <text evidence="2">The sequence shown here is derived from an EMBL/GenBank/DDBJ whole genome shotgun (WGS) entry which is preliminary data.</text>
</comment>
<dbReference type="PANTHER" id="PTHR47957">
    <property type="entry name" value="ATP-DEPENDENT HELICASE HRQ1"/>
    <property type="match status" value="1"/>
</dbReference>
<name>X1TYI2_9ZZZZ</name>
<dbReference type="Pfam" id="PF22982">
    <property type="entry name" value="WHD_HRQ1"/>
    <property type="match status" value="1"/>
</dbReference>